<evidence type="ECO:0000313" key="2">
    <source>
        <dbReference type="EMBL" id="PIW75476.1"/>
    </source>
</evidence>
<comment type="caution">
    <text evidence="2">The sequence shown here is derived from an EMBL/GenBank/DDBJ whole genome shotgun (WGS) entry which is preliminary data.</text>
</comment>
<organism evidence="2 3">
    <name type="scientific">Candidatus Portnoybacteria bacterium CG_4_8_14_3_um_filter_44_10</name>
    <dbReference type="NCBI Taxonomy" id="1974802"/>
    <lineage>
        <taxon>Bacteria</taxon>
        <taxon>Candidatus Portnoyibacteriota</taxon>
    </lineage>
</organism>
<dbReference type="EMBL" id="PFGX01000047">
    <property type="protein sequence ID" value="PIW75476.1"/>
    <property type="molecule type" value="Genomic_DNA"/>
</dbReference>
<evidence type="ECO:0000256" key="1">
    <source>
        <dbReference type="SAM" id="Phobius"/>
    </source>
</evidence>
<keyword evidence="1" id="KW-1133">Transmembrane helix</keyword>
<keyword evidence="1" id="KW-0472">Membrane</keyword>
<name>A0A2M7IG20_9BACT</name>
<feature type="transmembrane region" description="Helical" evidence="1">
    <location>
        <begin position="12"/>
        <end position="36"/>
    </location>
</feature>
<dbReference type="Proteomes" id="UP000231280">
    <property type="component" value="Unassembled WGS sequence"/>
</dbReference>
<protein>
    <submittedName>
        <fullName evidence="2">Uncharacterized protein</fullName>
    </submittedName>
</protein>
<dbReference type="AlphaFoldDB" id="A0A2M7IG20"/>
<reference evidence="3" key="1">
    <citation type="submission" date="2017-09" db="EMBL/GenBank/DDBJ databases">
        <title>Depth-based differentiation of microbial function through sediment-hosted aquifers and enrichment of novel symbionts in the deep terrestrial subsurface.</title>
        <authorList>
            <person name="Probst A.J."/>
            <person name="Ladd B."/>
            <person name="Jarett J.K."/>
            <person name="Geller-Mcgrath D.E."/>
            <person name="Sieber C.M.K."/>
            <person name="Emerson J.B."/>
            <person name="Anantharaman K."/>
            <person name="Thomas B.C."/>
            <person name="Malmstrom R."/>
            <person name="Stieglmeier M."/>
            <person name="Klingl A."/>
            <person name="Woyke T."/>
            <person name="Ryan C.M."/>
            <person name="Banfield J.F."/>
        </authorList>
    </citation>
    <scope>NUCLEOTIDE SEQUENCE [LARGE SCALE GENOMIC DNA]</scope>
</reference>
<proteinExistence type="predicted"/>
<sequence>MVTNHKNQKGSIIALVLVFGGGALLVLGGLLGFILVQSRQSQQKVAWENSLNLAEAGINYYRWHLIHNGNDVQDGQASCCASPPCDTCGPYDHDYYDAAGKLIGHFFLEITPRKICGEVLGVYVSSTGYTDQFPIYKRKVKAKYASTPVAEYSYLLNDNVWAGDDRQIYGKYFSNGGIRMDGTHNSIVSSASPTWTCTSSFGCSSSACPEGCYQSGSSCTCDGVIGDSPNKDLWQFPVPPFDFDGLTHDLSQMKTLAQGQGKYFPPSTDLDSSGQGYHLILKNNGKFDISIITSLGRILGYNIEEGWHWDYHVIQSESPYQTDVSLPADCGLIFTEDNLWVEGTIKGRVTVASANLIDEFEDTGVVLNDNLIYTNLGGDDSFSLITEKDILISLYSPDDMVVQGVLVSQKGKSFSRNHYACSWYPEDCKKNNLTIYGSVVSNRRVGTKWTSGSTWVSGYNQRFDYFDQKLAVNPPPLLPYVSEDLEMISWEEVQ</sequence>
<gene>
    <name evidence="2" type="ORF">CO002_01785</name>
</gene>
<evidence type="ECO:0000313" key="3">
    <source>
        <dbReference type="Proteomes" id="UP000231280"/>
    </source>
</evidence>
<accession>A0A2M7IG20</accession>
<keyword evidence="1" id="KW-0812">Transmembrane</keyword>